<accession>A0ABS8UTA4</accession>
<comment type="caution">
    <text evidence="1">The sequence shown here is derived from an EMBL/GenBank/DDBJ whole genome shotgun (WGS) entry which is preliminary data.</text>
</comment>
<name>A0ABS8UTA4_DATST</name>
<keyword evidence="2" id="KW-1185">Reference proteome</keyword>
<protein>
    <submittedName>
        <fullName evidence="1">Uncharacterized protein</fullName>
    </submittedName>
</protein>
<sequence length="69" mass="7902">YLGYINNGEEKQGRHDIRLANTGANMEHDALSQLMNRRKGQRRGDRRLTGGTPIQIREVSVNHQLKKCT</sequence>
<gene>
    <name evidence="1" type="ORF">HAX54_021077</name>
</gene>
<dbReference type="Proteomes" id="UP000823775">
    <property type="component" value="Unassembled WGS sequence"/>
</dbReference>
<dbReference type="EMBL" id="JACEIK010002535">
    <property type="protein sequence ID" value="MCD9637669.1"/>
    <property type="molecule type" value="Genomic_DNA"/>
</dbReference>
<proteinExistence type="predicted"/>
<reference evidence="1 2" key="1">
    <citation type="journal article" date="2021" name="BMC Genomics">
        <title>Datura genome reveals duplications of psychoactive alkaloid biosynthetic genes and high mutation rate following tissue culture.</title>
        <authorList>
            <person name="Rajewski A."/>
            <person name="Carter-House D."/>
            <person name="Stajich J."/>
            <person name="Litt A."/>
        </authorList>
    </citation>
    <scope>NUCLEOTIDE SEQUENCE [LARGE SCALE GENOMIC DNA]</scope>
    <source>
        <strain evidence="1">AR-01</strain>
    </source>
</reference>
<feature type="non-terminal residue" evidence="1">
    <location>
        <position position="1"/>
    </location>
</feature>
<evidence type="ECO:0000313" key="2">
    <source>
        <dbReference type="Proteomes" id="UP000823775"/>
    </source>
</evidence>
<organism evidence="1 2">
    <name type="scientific">Datura stramonium</name>
    <name type="common">Jimsonweed</name>
    <name type="synonym">Common thornapple</name>
    <dbReference type="NCBI Taxonomy" id="4076"/>
    <lineage>
        <taxon>Eukaryota</taxon>
        <taxon>Viridiplantae</taxon>
        <taxon>Streptophyta</taxon>
        <taxon>Embryophyta</taxon>
        <taxon>Tracheophyta</taxon>
        <taxon>Spermatophyta</taxon>
        <taxon>Magnoliopsida</taxon>
        <taxon>eudicotyledons</taxon>
        <taxon>Gunneridae</taxon>
        <taxon>Pentapetalae</taxon>
        <taxon>asterids</taxon>
        <taxon>lamiids</taxon>
        <taxon>Solanales</taxon>
        <taxon>Solanaceae</taxon>
        <taxon>Solanoideae</taxon>
        <taxon>Datureae</taxon>
        <taxon>Datura</taxon>
    </lineage>
</organism>
<evidence type="ECO:0000313" key="1">
    <source>
        <dbReference type="EMBL" id="MCD9637669.1"/>
    </source>
</evidence>